<evidence type="ECO:0000256" key="2">
    <source>
        <dbReference type="PROSITE-ProRule" id="PRU00192"/>
    </source>
</evidence>
<sequence>MGLRSIVAKLLHKSESKKNDNWVETAAVREIKPFTLGRMRRNFKATVADEVSMKKGSEVKALYREDEWLYVHGNDGKRGFVPQTYCTLTMDHRQGNGQRPSRTPSKILRRISLKETERRTANTMNQCLLEDLNKSSLQRFLDSLPVTKEAGLTQSSSSSHQCHHV</sequence>
<dbReference type="SUPFAM" id="SSF50044">
    <property type="entry name" value="SH3-domain"/>
    <property type="match status" value="1"/>
</dbReference>
<protein>
    <submittedName>
        <fullName evidence="6">SH3 domain-containing protein</fullName>
    </submittedName>
</protein>
<evidence type="ECO:0000259" key="3">
    <source>
        <dbReference type="PROSITE" id="PS50002"/>
    </source>
</evidence>
<dbReference type="EMBL" id="UYSL01005361">
    <property type="protein sequence ID" value="VDL67111.1"/>
    <property type="molecule type" value="Genomic_DNA"/>
</dbReference>
<dbReference type="SMART" id="SM00326">
    <property type="entry name" value="SH3"/>
    <property type="match status" value="1"/>
</dbReference>
<reference evidence="6" key="1">
    <citation type="submission" date="2017-02" db="UniProtKB">
        <authorList>
            <consortium name="WormBaseParasite"/>
        </authorList>
    </citation>
    <scope>IDENTIFICATION</scope>
</reference>
<dbReference type="Proteomes" id="UP000271162">
    <property type="component" value="Unassembled WGS sequence"/>
</dbReference>
<name>A0A0N4XLW9_NIPBR</name>
<organism evidence="6">
    <name type="scientific">Nippostrongylus brasiliensis</name>
    <name type="common">Rat hookworm</name>
    <dbReference type="NCBI Taxonomy" id="27835"/>
    <lineage>
        <taxon>Eukaryota</taxon>
        <taxon>Metazoa</taxon>
        <taxon>Ecdysozoa</taxon>
        <taxon>Nematoda</taxon>
        <taxon>Chromadorea</taxon>
        <taxon>Rhabditida</taxon>
        <taxon>Rhabditina</taxon>
        <taxon>Rhabditomorpha</taxon>
        <taxon>Strongyloidea</taxon>
        <taxon>Heligmosomidae</taxon>
        <taxon>Nippostrongylus</taxon>
    </lineage>
</organism>
<feature type="domain" description="SH3" evidence="3">
    <location>
        <begin position="32"/>
        <end position="91"/>
    </location>
</feature>
<reference evidence="4 5" key="2">
    <citation type="submission" date="2018-11" db="EMBL/GenBank/DDBJ databases">
        <authorList>
            <consortium name="Pathogen Informatics"/>
        </authorList>
    </citation>
    <scope>NUCLEOTIDE SEQUENCE [LARGE SCALE GENOMIC DNA]</scope>
</reference>
<dbReference type="WBParaSite" id="NBR_0000352101-mRNA-1">
    <property type="protein sequence ID" value="NBR_0000352101-mRNA-1"/>
    <property type="gene ID" value="NBR_0000352101"/>
</dbReference>
<accession>A0A0N4XLW9</accession>
<dbReference type="Gene3D" id="2.30.30.40">
    <property type="entry name" value="SH3 Domains"/>
    <property type="match status" value="1"/>
</dbReference>
<dbReference type="InterPro" id="IPR036028">
    <property type="entry name" value="SH3-like_dom_sf"/>
</dbReference>
<dbReference type="STRING" id="27835.A0A0N4XLW9"/>
<proteinExistence type="predicted"/>
<dbReference type="PROSITE" id="PS50002">
    <property type="entry name" value="SH3"/>
    <property type="match status" value="1"/>
</dbReference>
<dbReference type="AlphaFoldDB" id="A0A0N4XLW9"/>
<evidence type="ECO:0000256" key="1">
    <source>
        <dbReference type="ARBA" id="ARBA00022443"/>
    </source>
</evidence>
<evidence type="ECO:0000313" key="4">
    <source>
        <dbReference type="EMBL" id="VDL67111.1"/>
    </source>
</evidence>
<evidence type="ECO:0000313" key="6">
    <source>
        <dbReference type="WBParaSite" id="NBR_0000352101-mRNA-1"/>
    </source>
</evidence>
<evidence type="ECO:0000313" key="5">
    <source>
        <dbReference type="Proteomes" id="UP000271162"/>
    </source>
</evidence>
<gene>
    <name evidence="4" type="ORF">NBR_LOCUS3522</name>
</gene>
<keyword evidence="1 2" id="KW-0728">SH3 domain</keyword>
<keyword evidence="5" id="KW-1185">Reference proteome</keyword>
<dbReference type="CDD" id="cd00174">
    <property type="entry name" value="SH3"/>
    <property type="match status" value="1"/>
</dbReference>
<dbReference type="Pfam" id="PF00018">
    <property type="entry name" value="SH3_1"/>
    <property type="match status" value="1"/>
</dbReference>
<dbReference type="InterPro" id="IPR001452">
    <property type="entry name" value="SH3_domain"/>
</dbReference>